<dbReference type="InterPro" id="IPR013892">
    <property type="entry name" value="Cyt_c_biogenesis_Cmc1-like"/>
</dbReference>
<gene>
    <name evidence="5" type="ORF">BJ322DRAFT_559973</name>
</gene>
<dbReference type="Proteomes" id="UP000736335">
    <property type="component" value="Unassembled WGS sequence"/>
</dbReference>
<feature type="region of interest" description="Disordered" evidence="4">
    <location>
        <begin position="72"/>
        <end position="95"/>
    </location>
</feature>
<dbReference type="GO" id="GO:0005743">
    <property type="term" value="C:mitochondrial inner membrane"/>
    <property type="evidence" value="ECO:0007669"/>
    <property type="project" value="UniProtKB-SubCell"/>
</dbReference>
<comment type="function">
    <text evidence="3">Required for mitochondrial cytochrome c oxidase (COX) assembly and respiration.</text>
</comment>
<comment type="subcellular location">
    <subcellularLocation>
        <location evidence="3">Mitochondrion inner membrane</location>
    </subcellularLocation>
</comment>
<evidence type="ECO:0000313" key="5">
    <source>
        <dbReference type="EMBL" id="KAF9789823.1"/>
    </source>
</evidence>
<comment type="caution">
    <text evidence="5">The sequence shown here is derived from an EMBL/GenBank/DDBJ whole genome shotgun (WGS) entry which is preliminary data.</text>
</comment>
<organism evidence="5 6">
    <name type="scientific">Thelephora terrestris</name>
    <dbReference type="NCBI Taxonomy" id="56493"/>
    <lineage>
        <taxon>Eukaryota</taxon>
        <taxon>Fungi</taxon>
        <taxon>Dikarya</taxon>
        <taxon>Basidiomycota</taxon>
        <taxon>Agaricomycotina</taxon>
        <taxon>Agaricomycetes</taxon>
        <taxon>Thelephorales</taxon>
        <taxon>Thelephoraceae</taxon>
        <taxon>Thelephora</taxon>
    </lineage>
</organism>
<proteinExistence type="inferred from homology"/>
<name>A0A9P6L9V6_9AGAM</name>
<evidence type="ECO:0000256" key="4">
    <source>
        <dbReference type="SAM" id="MobiDB-lite"/>
    </source>
</evidence>
<keyword evidence="2" id="KW-1015">Disulfide bond</keyword>
<keyword evidence="3" id="KW-0472">Membrane</keyword>
<reference evidence="5" key="1">
    <citation type="journal article" date="2020" name="Nat. Commun.">
        <title>Large-scale genome sequencing of mycorrhizal fungi provides insights into the early evolution of symbiotic traits.</title>
        <authorList>
            <person name="Miyauchi S."/>
            <person name="Kiss E."/>
            <person name="Kuo A."/>
            <person name="Drula E."/>
            <person name="Kohler A."/>
            <person name="Sanchez-Garcia M."/>
            <person name="Morin E."/>
            <person name="Andreopoulos B."/>
            <person name="Barry K.W."/>
            <person name="Bonito G."/>
            <person name="Buee M."/>
            <person name="Carver A."/>
            <person name="Chen C."/>
            <person name="Cichocki N."/>
            <person name="Clum A."/>
            <person name="Culley D."/>
            <person name="Crous P.W."/>
            <person name="Fauchery L."/>
            <person name="Girlanda M."/>
            <person name="Hayes R.D."/>
            <person name="Keri Z."/>
            <person name="LaButti K."/>
            <person name="Lipzen A."/>
            <person name="Lombard V."/>
            <person name="Magnuson J."/>
            <person name="Maillard F."/>
            <person name="Murat C."/>
            <person name="Nolan M."/>
            <person name="Ohm R.A."/>
            <person name="Pangilinan J."/>
            <person name="Pereira M.F."/>
            <person name="Perotto S."/>
            <person name="Peter M."/>
            <person name="Pfister S."/>
            <person name="Riley R."/>
            <person name="Sitrit Y."/>
            <person name="Stielow J.B."/>
            <person name="Szollosi G."/>
            <person name="Zifcakova L."/>
            <person name="Stursova M."/>
            <person name="Spatafora J.W."/>
            <person name="Tedersoo L."/>
            <person name="Vaario L.M."/>
            <person name="Yamada A."/>
            <person name="Yan M."/>
            <person name="Wang P."/>
            <person name="Xu J."/>
            <person name="Bruns T."/>
            <person name="Baldrian P."/>
            <person name="Vilgalys R."/>
            <person name="Dunand C."/>
            <person name="Henrissat B."/>
            <person name="Grigoriev I.V."/>
            <person name="Hibbett D."/>
            <person name="Nagy L.G."/>
            <person name="Martin F.M."/>
        </authorList>
    </citation>
    <scope>NUCLEOTIDE SEQUENCE</scope>
    <source>
        <strain evidence="5">UH-Tt-Lm1</strain>
    </source>
</reference>
<protein>
    <recommendedName>
        <fullName evidence="3">COX assembly mitochondrial protein</fullName>
    </recommendedName>
</protein>
<evidence type="ECO:0000313" key="6">
    <source>
        <dbReference type="Proteomes" id="UP000736335"/>
    </source>
</evidence>
<comment type="similarity">
    <text evidence="1 3">Belongs to the CMC family.</text>
</comment>
<keyword evidence="6" id="KW-1185">Reference proteome</keyword>
<sequence length="95" mass="11163">MHPQESDRFGTLVFTLSNPTISLPGKVVCKEFFQALEACHADKWRKWTGGCNNDKHELNMCLRKVRLDASARNREHAKERRKKVEDAWKELHRDD</sequence>
<evidence type="ECO:0000256" key="3">
    <source>
        <dbReference type="RuleBase" id="RU364104"/>
    </source>
</evidence>
<keyword evidence="3" id="KW-0999">Mitochondrion inner membrane</keyword>
<dbReference type="Pfam" id="PF08583">
    <property type="entry name" value="Cmc1"/>
    <property type="match status" value="1"/>
</dbReference>
<dbReference type="AlphaFoldDB" id="A0A9P6L9V6"/>
<evidence type="ECO:0000256" key="1">
    <source>
        <dbReference type="ARBA" id="ARBA00007347"/>
    </source>
</evidence>
<keyword evidence="3" id="KW-0143">Chaperone</keyword>
<accession>A0A9P6L9V6</accession>
<dbReference type="EMBL" id="WIUZ02000003">
    <property type="protein sequence ID" value="KAF9789823.1"/>
    <property type="molecule type" value="Genomic_DNA"/>
</dbReference>
<reference evidence="5" key="2">
    <citation type="submission" date="2020-11" db="EMBL/GenBank/DDBJ databases">
        <authorList>
            <consortium name="DOE Joint Genome Institute"/>
            <person name="Kuo A."/>
            <person name="Miyauchi S."/>
            <person name="Kiss E."/>
            <person name="Drula E."/>
            <person name="Kohler A."/>
            <person name="Sanchez-Garcia M."/>
            <person name="Andreopoulos B."/>
            <person name="Barry K.W."/>
            <person name="Bonito G."/>
            <person name="Buee M."/>
            <person name="Carver A."/>
            <person name="Chen C."/>
            <person name="Cichocki N."/>
            <person name="Clum A."/>
            <person name="Culley D."/>
            <person name="Crous P.W."/>
            <person name="Fauchery L."/>
            <person name="Girlanda M."/>
            <person name="Hayes R."/>
            <person name="Keri Z."/>
            <person name="Labutti K."/>
            <person name="Lipzen A."/>
            <person name="Lombard V."/>
            <person name="Magnuson J."/>
            <person name="Maillard F."/>
            <person name="Morin E."/>
            <person name="Murat C."/>
            <person name="Nolan M."/>
            <person name="Ohm R."/>
            <person name="Pangilinan J."/>
            <person name="Pereira M."/>
            <person name="Perotto S."/>
            <person name="Peter M."/>
            <person name="Riley R."/>
            <person name="Sitrit Y."/>
            <person name="Stielow B."/>
            <person name="Szollosi G."/>
            <person name="Zifcakova L."/>
            <person name="Stursova M."/>
            <person name="Spatafora J.W."/>
            <person name="Tedersoo L."/>
            <person name="Vaario L.-M."/>
            <person name="Yamada A."/>
            <person name="Yan M."/>
            <person name="Wang P."/>
            <person name="Xu J."/>
            <person name="Bruns T."/>
            <person name="Baldrian P."/>
            <person name="Vilgalys R."/>
            <person name="Henrissat B."/>
            <person name="Grigoriev I.V."/>
            <person name="Hibbett D."/>
            <person name="Nagy L.G."/>
            <person name="Martin F.M."/>
        </authorList>
    </citation>
    <scope>NUCLEOTIDE SEQUENCE</scope>
    <source>
        <strain evidence="5">UH-Tt-Lm1</strain>
    </source>
</reference>
<keyword evidence="3" id="KW-0496">Mitochondrion</keyword>
<dbReference type="OrthoDB" id="532630at2759"/>
<evidence type="ECO:0000256" key="2">
    <source>
        <dbReference type="ARBA" id="ARBA00023157"/>
    </source>
</evidence>